<proteinExistence type="predicted"/>
<evidence type="ECO:0000313" key="2">
    <source>
        <dbReference type="EMBL" id="RVW14756.1"/>
    </source>
</evidence>
<dbReference type="InterPro" id="IPR025558">
    <property type="entry name" value="DUF4283"/>
</dbReference>
<dbReference type="Gramene" id="Vitis15g00410.t01">
    <property type="protein sequence ID" value="Vitis15g00410.t01.CDS"/>
    <property type="gene ID" value="Vitis15g00410"/>
</dbReference>
<dbReference type="AlphaFoldDB" id="A0A438BUV8"/>
<dbReference type="EMBL" id="QGNW01002612">
    <property type="protein sequence ID" value="RVW14756.1"/>
    <property type="molecule type" value="Genomic_DNA"/>
</dbReference>
<dbReference type="Proteomes" id="UP000288805">
    <property type="component" value="Unassembled WGS sequence"/>
</dbReference>
<feature type="domain" description="DUF4283" evidence="1">
    <location>
        <begin position="156"/>
        <end position="240"/>
    </location>
</feature>
<evidence type="ECO:0000313" key="3">
    <source>
        <dbReference type="Proteomes" id="UP000288805"/>
    </source>
</evidence>
<protein>
    <recommendedName>
        <fullName evidence="1">DUF4283 domain-containing protein</fullName>
    </recommendedName>
</protein>
<dbReference type="Gramene" id="Vitis15g00411.t01">
    <property type="protein sequence ID" value="Vitis15g00411.t01.CDS"/>
    <property type="gene ID" value="Vitis15g00411"/>
</dbReference>
<dbReference type="Pfam" id="PF14111">
    <property type="entry name" value="DUF4283"/>
    <property type="match status" value="1"/>
</dbReference>
<reference evidence="2 3" key="1">
    <citation type="journal article" date="2018" name="PLoS Genet.">
        <title>Population sequencing reveals clonal diversity and ancestral inbreeding in the grapevine cultivar Chardonnay.</title>
        <authorList>
            <person name="Roach M.J."/>
            <person name="Johnson D.L."/>
            <person name="Bohlmann J."/>
            <person name="van Vuuren H.J."/>
            <person name="Jones S.J."/>
            <person name="Pretorius I.S."/>
            <person name="Schmidt S.A."/>
            <person name="Borneman A.R."/>
        </authorList>
    </citation>
    <scope>NUCLEOTIDE SEQUENCE [LARGE SCALE GENOMIC DNA]</scope>
    <source>
        <strain evidence="3">cv. Chardonnay</strain>
        <tissue evidence="2">Leaf</tissue>
    </source>
</reference>
<comment type="caution">
    <text evidence="2">The sequence shown here is derived from an EMBL/GenBank/DDBJ whole genome shotgun (WGS) entry which is preliminary data.</text>
</comment>
<dbReference type="PANTHER" id="PTHR34427">
    <property type="entry name" value="DUF4283 DOMAIN PROTEIN"/>
    <property type="match status" value="1"/>
</dbReference>
<gene>
    <name evidence="2" type="ORF">CK203_092608</name>
</gene>
<accession>A0A438BUV8</accession>
<dbReference type="PANTHER" id="PTHR34427:SF5">
    <property type="entry name" value="DUF4283 DOMAIN-CONTAINING PROTEIN"/>
    <property type="match status" value="1"/>
</dbReference>
<sequence length="628" mass="69932">MQVIIVERKRGVSSWIKMGPDSLGLFVEGLALCIKDTRIGKWVRNWRERGRIYSMLCDKNKGECFIRLGVEDLEKKRFNIFIPKGRGGKGGQVAMVETLRALGVATERKESQEDEAMPLVPSLGKSFAEVVKLQNRNGRLVARVEVSHTDLSRNLKRLDHCLVSLWDPKSVKGDDLRSWGNQMARSWGLKGNLGLAKLERGKVLLEFEMAVEAEKALNLGGILIGKTFMRLEKWSPRTGCLLEGEKKNEAWVRIMGLPISLWDRDTLRKVGEKCGGFLVIDSQTERLEELLWARILVKLTDEEIPNMIEIGVEGVCYSLTLWWEVRPVMRVLSIERRGKNNRVEGEVEGDVCARVGKRVLEDVDDTRIETHLQFADGMRGQTGGPGLLWARSRGPVGSSVGDQEGLQGEPIMLGPNGAFRSSDLGSGPVGLDLVSSPKAGPYPFGPSSLEGSRRLKALETIGAPGPARMDDCRGPPQYLVGCSGMALPLVWAGPSHLRNPDTESFPFWEKDGRRKQIEEELYFVERSRIDNALIEEASRYGCAPNPSGLLASGSSPSPSFFFDRTPLGEYCDLSGHDRVNHQREIPLRMLLTPGPLEEENVSRWELTEVINGCKDNYGKELCLVQSLP</sequence>
<evidence type="ECO:0000259" key="1">
    <source>
        <dbReference type="Pfam" id="PF14111"/>
    </source>
</evidence>
<organism evidence="2 3">
    <name type="scientific">Vitis vinifera</name>
    <name type="common">Grape</name>
    <dbReference type="NCBI Taxonomy" id="29760"/>
    <lineage>
        <taxon>Eukaryota</taxon>
        <taxon>Viridiplantae</taxon>
        <taxon>Streptophyta</taxon>
        <taxon>Embryophyta</taxon>
        <taxon>Tracheophyta</taxon>
        <taxon>Spermatophyta</taxon>
        <taxon>Magnoliopsida</taxon>
        <taxon>eudicotyledons</taxon>
        <taxon>Gunneridae</taxon>
        <taxon>Pentapetalae</taxon>
        <taxon>rosids</taxon>
        <taxon>Vitales</taxon>
        <taxon>Vitaceae</taxon>
        <taxon>Viteae</taxon>
        <taxon>Vitis</taxon>
    </lineage>
</organism>
<name>A0A438BUV8_VITVI</name>